<feature type="compositionally biased region" description="Basic and acidic residues" evidence="4">
    <location>
        <begin position="85"/>
        <end position="98"/>
    </location>
</feature>
<name>A0A9D3P4S4_9TELE</name>
<keyword evidence="3" id="KW-0339">Growth factor</keyword>
<protein>
    <recommendedName>
        <fullName evidence="2">Neurotrophin-4</fullName>
    </recommendedName>
</protein>
<keyword evidence="7" id="KW-1185">Reference proteome</keyword>
<dbReference type="SMART" id="SM00140">
    <property type="entry name" value="NGF"/>
    <property type="match status" value="1"/>
</dbReference>
<feature type="domain" description="Nerve growth factor-related" evidence="5">
    <location>
        <begin position="308"/>
        <end position="419"/>
    </location>
</feature>
<dbReference type="PANTHER" id="PTHR11589">
    <property type="entry name" value="NERVE GROWTH FACTOR NGF -RELATED"/>
    <property type="match status" value="1"/>
</dbReference>
<dbReference type="InterPro" id="IPR029034">
    <property type="entry name" value="Cystine-knot_cytokine"/>
</dbReference>
<dbReference type="EMBL" id="JAHKSW010000002">
    <property type="protein sequence ID" value="KAG7334643.1"/>
    <property type="molecule type" value="Genomic_DNA"/>
</dbReference>
<dbReference type="Gene3D" id="2.10.90.10">
    <property type="entry name" value="Cystine-knot cytokines"/>
    <property type="match status" value="1"/>
</dbReference>
<dbReference type="GO" id="GO:0030425">
    <property type="term" value="C:dendrite"/>
    <property type="evidence" value="ECO:0007669"/>
    <property type="project" value="TreeGrafter"/>
</dbReference>
<dbReference type="GO" id="GO:0021675">
    <property type="term" value="P:nerve development"/>
    <property type="evidence" value="ECO:0007669"/>
    <property type="project" value="TreeGrafter"/>
</dbReference>
<comment type="similarity">
    <text evidence="1">Belongs to the NGF-beta family.</text>
</comment>
<proteinExistence type="inferred from homology"/>
<dbReference type="GO" id="GO:0030424">
    <property type="term" value="C:axon"/>
    <property type="evidence" value="ECO:0007669"/>
    <property type="project" value="TreeGrafter"/>
</dbReference>
<dbReference type="InterPro" id="IPR019846">
    <property type="entry name" value="Nerve_growth_factor_CS"/>
</dbReference>
<evidence type="ECO:0000259" key="5">
    <source>
        <dbReference type="SMART" id="SM00140"/>
    </source>
</evidence>
<evidence type="ECO:0000256" key="3">
    <source>
        <dbReference type="ARBA" id="ARBA00023030"/>
    </source>
</evidence>
<dbReference type="PRINTS" id="PR00268">
    <property type="entry name" value="NGF"/>
</dbReference>
<organism evidence="6 7">
    <name type="scientific">Hemibagrus wyckioides</name>
    <dbReference type="NCBI Taxonomy" id="337641"/>
    <lineage>
        <taxon>Eukaryota</taxon>
        <taxon>Metazoa</taxon>
        <taxon>Chordata</taxon>
        <taxon>Craniata</taxon>
        <taxon>Vertebrata</taxon>
        <taxon>Euteleostomi</taxon>
        <taxon>Actinopterygii</taxon>
        <taxon>Neopterygii</taxon>
        <taxon>Teleostei</taxon>
        <taxon>Ostariophysi</taxon>
        <taxon>Siluriformes</taxon>
        <taxon>Bagridae</taxon>
        <taxon>Hemibagrus</taxon>
    </lineage>
</organism>
<evidence type="ECO:0000256" key="4">
    <source>
        <dbReference type="SAM" id="MobiDB-lite"/>
    </source>
</evidence>
<reference evidence="6 7" key="1">
    <citation type="submission" date="2021-06" db="EMBL/GenBank/DDBJ databases">
        <title>Chromosome-level genome assembly of the red-tail catfish (Hemibagrus wyckioides).</title>
        <authorList>
            <person name="Shao F."/>
        </authorList>
    </citation>
    <scope>NUCLEOTIDE SEQUENCE [LARGE SCALE GENOMIC DNA]</scope>
    <source>
        <strain evidence="6">EC202008001</strain>
        <tissue evidence="6">Blood</tissue>
    </source>
</reference>
<dbReference type="GO" id="GO:0005163">
    <property type="term" value="F:nerve growth factor receptor binding"/>
    <property type="evidence" value="ECO:0007669"/>
    <property type="project" value="TreeGrafter"/>
</dbReference>
<dbReference type="AlphaFoldDB" id="A0A9D3P4S4"/>
<dbReference type="GO" id="GO:0007169">
    <property type="term" value="P:cell surface receptor protein tyrosine kinase signaling pathway"/>
    <property type="evidence" value="ECO:0007669"/>
    <property type="project" value="TreeGrafter"/>
</dbReference>
<dbReference type="GO" id="GO:0005615">
    <property type="term" value="C:extracellular space"/>
    <property type="evidence" value="ECO:0007669"/>
    <property type="project" value="TreeGrafter"/>
</dbReference>
<evidence type="ECO:0000313" key="7">
    <source>
        <dbReference type="Proteomes" id="UP000824219"/>
    </source>
</evidence>
<accession>A0A9D3P4S4</accession>
<dbReference type="GO" id="GO:0043524">
    <property type="term" value="P:negative regulation of neuron apoptotic process"/>
    <property type="evidence" value="ECO:0007669"/>
    <property type="project" value="TreeGrafter"/>
</dbReference>
<comment type="caution">
    <text evidence="6">The sequence shown here is derived from an EMBL/GenBank/DDBJ whole genome shotgun (WGS) entry which is preliminary data.</text>
</comment>
<feature type="region of interest" description="Disordered" evidence="4">
    <location>
        <begin position="52"/>
        <end position="122"/>
    </location>
</feature>
<dbReference type="GO" id="GO:0048812">
    <property type="term" value="P:neuron projection morphogenesis"/>
    <property type="evidence" value="ECO:0007669"/>
    <property type="project" value="TreeGrafter"/>
</dbReference>
<dbReference type="PROSITE" id="PS00248">
    <property type="entry name" value="NGF_1"/>
    <property type="match status" value="1"/>
</dbReference>
<dbReference type="GO" id="GO:0008021">
    <property type="term" value="C:synaptic vesicle"/>
    <property type="evidence" value="ECO:0007669"/>
    <property type="project" value="TreeGrafter"/>
</dbReference>
<dbReference type="Proteomes" id="UP000824219">
    <property type="component" value="Linkage Group LG02"/>
</dbReference>
<dbReference type="Pfam" id="PF00243">
    <property type="entry name" value="NGF"/>
    <property type="match status" value="1"/>
</dbReference>
<dbReference type="GO" id="GO:0050804">
    <property type="term" value="P:modulation of chemical synaptic transmission"/>
    <property type="evidence" value="ECO:0007669"/>
    <property type="project" value="TreeGrafter"/>
</dbReference>
<evidence type="ECO:0000256" key="1">
    <source>
        <dbReference type="ARBA" id="ARBA00010783"/>
    </source>
</evidence>
<dbReference type="InterPro" id="IPR002072">
    <property type="entry name" value="Nerve_growth_factor-rel"/>
</dbReference>
<evidence type="ECO:0000256" key="2">
    <source>
        <dbReference type="ARBA" id="ARBA00018008"/>
    </source>
</evidence>
<dbReference type="SUPFAM" id="SSF57501">
    <property type="entry name" value="Cystine-knot cytokines"/>
    <property type="match status" value="1"/>
</dbReference>
<sequence length="460" mass="51330">MVIASALFFPHPSVPRLVAAKMEPGNNLSTRSLVNPISKHNGSHVEYVSSNKQTAAKLPHRTADTHIQTDLSATSTSSVMNEDFSSERRQSEKAKPGRIDLGLQTSSKLQERHNSKENHILKDYTSRAGQFLEDSKVETQIEADRTKDRGLNRKNEEVSMEKLTVKEWPRDLHPTEGPTNKEDLRELGREGTNRNTLPTIPTMSPEGLGLGLDGLLQVDDDLLLLDTNPRVLFSTSPSPPKHPPLQIMLELGLMPEQREEHETDDKELKKGKDGESYRNLLLDLSDSSAQVTPSPHRKKRQLAHTAIERSVCESTSSWVMDRRTAIDVHMQNVTVLEKFPTKKGMMTQYFYETRCRGPDHRGVQAGEHGVAGAGCLGVDKRHWVSECQTKQSYVRAFTSDNTRGTGWRWIRIDTSCSCAHGAPCGETQNVNVSVSARVTWIRFTVASAAIRLEAGILTSH</sequence>
<dbReference type="InterPro" id="IPR020408">
    <property type="entry name" value="Nerve_growth_factor-like"/>
</dbReference>
<dbReference type="GO" id="GO:0008083">
    <property type="term" value="F:growth factor activity"/>
    <property type="evidence" value="ECO:0007669"/>
    <property type="project" value="UniProtKB-KW"/>
</dbReference>
<evidence type="ECO:0000313" key="6">
    <source>
        <dbReference type="EMBL" id="KAG7334643.1"/>
    </source>
</evidence>
<dbReference type="PANTHER" id="PTHR11589:SF8">
    <property type="entry name" value="NEUROTROPHIN-4"/>
    <property type="match status" value="1"/>
</dbReference>
<dbReference type="GO" id="GO:0038180">
    <property type="term" value="P:nerve growth factor signaling pathway"/>
    <property type="evidence" value="ECO:0007669"/>
    <property type="project" value="TreeGrafter"/>
</dbReference>
<feature type="compositionally biased region" description="Polar residues" evidence="4">
    <location>
        <begin position="65"/>
        <end position="80"/>
    </location>
</feature>
<dbReference type="PROSITE" id="PS50270">
    <property type="entry name" value="NGF_2"/>
    <property type="match status" value="1"/>
</dbReference>
<feature type="compositionally biased region" description="Basic and acidic residues" evidence="4">
    <location>
        <begin position="109"/>
        <end position="122"/>
    </location>
</feature>
<gene>
    <name evidence="6" type="ORF">KOW79_001239</name>
</gene>
<dbReference type="OrthoDB" id="8959386at2759"/>